<name>A0A832A1C6_9BACT</name>
<evidence type="ECO:0000256" key="3">
    <source>
        <dbReference type="ARBA" id="ARBA00016507"/>
    </source>
</evidence>
<keyword evidence="7" id="KW-1006">Bacterial flagellum protein export</keyword>
<evidence type="ECO:0000256" key="7">
    <source>
        <dbReference type="ARBA" id="ARBA00023225"/>
    </source>
</evidence>
<proteinExistence type="inferred from homology"/>
<dbReference type="PANTHER" id="PTHR34982">
    <property type="entry name" value="YOP PROTEINS TRANSLOCATION PROTEIN L"/>
    <property type="match status" value="1"/>
</dbReference>
<sequence length="245" mass="27091">MPSFKVLKGTAPAGWTPFAFESLDAESTDGRLPTNPLSSPGEDIGEAAADGANPLDELEQVIRQRLLEAERRAEELEREAYQKGYEQGRKDGYAFGASSIEKIRERLDAVAASLEALPAQVLGDYRRWLLEAALTLSRHLFQAAVSVNPSVLENLVDEILDHMDRSQAITIVLHPKDRDLLEKHGILERWLAGPSEGAGTVRIALDPHISRGGCRVHSAFQEIDALVETRLKNLHEVLFAHESRT</sequence>
<comment type="function">
    <text evidence="1">Needed for flagellar regrowth and assembly.</text>
</comment>
<evidence type="ECO:0000256" key="5">
    <source>
        <dbReference type="ARBA" id="ARBA00022795"/>
    </source>
</evidence>
<organism evidence="9">
    <name type="scientific">Desulfacinum infernum</name>
    <dbReference type="NCBI Taxonomy" id="35837"/>
    <lineage>
        <taxon>Bacteria</taxon>
        <taxon>Pseudomonadati</taxon>
        <taxon>Thermodesulfobacteriota</taxon>
        <taxon>Syntrophobacteria</taxon>
        <taxon>Syntrophobacterales</taxon>
        <taxon>Syntrophobacteraceae</taxon>
        <taxon>Desulfacinum</taxon>
    </lineage>
</organism>
<keyword evidence="6" id="KW-0653">Protein transport</keyword>
<dbReference type="Pfam" id="PF02108">
    <property type="entry name" value="FliH"/>
    <property type="match status" value="1"/>
</dbReference>
<dbReference type="GO" id="GO:0044781">
    <property type="term" value="P:bacterial-type flagellum organization"/>
    <property type="evidence" value="ECO:0007669"/>
    <property type="project" value="UniProtKB-KW"/>
</dbReference>
<evidence type="ECO:0000259" key="8">
    <source>
        <dbReference type="Pfam" id="PF02108"/>
    </source>
</evidence>
<dbReference type="PANTHER" id="PTHR34982:SF1">
    <property type="entry name" value="FLAGELLAR ASSEMBLY PROTEIN FLIH"/>
    <property type="match status" value="1"/>
</dbReference>
<dbReference type="AlphaFoldDB" id="A0A832A1C6"/>
<dbReference type="GO" id="GO:0015031">
    <property type="term" value="P:protein transport"/>
    <property type="evidence" value="ECO:0007669"/>
    <property type="project" value="UniProtKB-KW"/>
</dbReference>
<dbReference type="InterPro" id="IPR051472">
    <property type="entry name" value="T3SS_Stator/FliH"/>
</dbReference>
<dbReference type="GO" id="GO:0005829">
    <property type="term" value="C:cytosol"/>
    <property type="evidence" value="ECO:0007669"/>
    <property type="project" value="TreeGrafter"/>
</dbReference>
<keyword evidence="4" id="KW-0813">Transport</keyword>
<comment type="similarity">
    <text evidence="2">Belongs to the FliH family.</text>
</comment>
<evidence type="ECO:0000256" key="6">
    <source>
        <dbReference type="ARBA" id="ARBA00022927"/>
    </source>
</evidence>
<dbReference type="InterPro" id="IPR018035">
    <property type="entry name" value="Flagellar_FliH/T3SS_HrpE"/>
</dbReference>
<feature type="domain" description="Flagellar assembly protein FliH/Type III secretion system HrpE" evidence="8">
    <location>
        <begin position="102"/>
        <end position="233"/>
    </location>
</feature>
<gene>
    <name evidence="9" type="ORF">ENS06_05210</name>
</gene>
<comment type="caution">
    <text evidence="9">The sequence shown here is derived from an EMBL/GenBank/DDBJ whole genome shotgun (WGS) entry which is preliminary data.</text>
</comment>
<evidence type="ECO:0000256" key="4">
    <source>
        <dbReference type="ARBA" id="ARBA00022448"/>
    </source>
</evidence>
<evidence type="ECO:0000256" key="2">
    <source>
        <dbReference type="ARBA" id="ARBA00006602"/>
    </source>
</evidence>
<protein>
    <recommendedName>
        <fullName evidence="3">Flagellar assembly protein FliH</fullName>
    </recommendedName>
</protein>
<evidence type="ECO:0000313" key="9">
    <source>
        <dbReference type="EMBL" id="HFK96708.1"/>
    </source>
</evidence>
<reference evidence="9" key="1">
    <citation type="journal article" date="2020" name="mSystems">
        <title>Genome- and Community-Level Interaction Insights into Carbon Utilization and Element Cycling Functions of Hydrothermarchaeota in Hydrothermal Sediment.</title>
        <authorList>
            <person name="Zhou Z."/>
            <person name="Liu Y."/>
            <person name="Xu W."/>
            <person name="Pan J."/>
            <person name="Luo Z.H."/>
            <person name="Li M."/>
        </authorList>
    </citation>
    <scope>NUCLEOTIDE SEQUENCE [LARGE SCALE GENOMIC DNA]</scope>
    <source>
        <strain evidence="9">SpSt-456</strain>
    </source>
</reference>
<dbReference type="EMBL" id="DSTK01000013">
    <property type="protein sequence ID" value="HFK96708.1"/>
    <property type="molecule type" value="Genomic_DNA"/>
</dbReference>
<keyword evidence="5" id="KW-1005">Bacterial flagellum biogenesis</keyword>
<evidence type="ECO:0000256" key="1">
    <source>
        <dbReference type="ARBA" id="ARBA00003041"/>
    </source>
</evidence>
<accession>A0A832A1C6</accession>